<accession>A0A7X1Z776</accession>
<name>A0A7X1Z776_9LACT</name>
<dbReference type="AlphaFoldDB" id="A0A7X1Z776"/>
<comment type="caution">
    <text evidence="1">The sequence shown here is derived from an EMBL/GenBank/DDBJ whole genome shotgun (WGS) entry which is preliminary data.</text>
</comment>
<sequence length="83" mass="9247">MTTAKEFAQITADAYLTYKGFEITDFKKGQKVAFKARNNEGELEVMAGEIENEHGMTVVVLGSDGKEREFVAAFANRQLKVID</sequence>
<dbReference type="RefSeq" id="WP_153495478.1">
    <property type="nucleotide sequence ID" value="NZ_WITJ01000003.1"/>
</dbReference>
<evidence type="ECO:0000313" key="1">
    <source>
        <dbReference type="EMBL" id="MQW38928.1"/>
    </source>
</evidence>
<dbReference type="EMBL" id="WITJ01000003">
    <property type="protein sequence ID" value="MQW38928.1"/>
    <property type="molecule type" value="Genomic_DNA"/>
</dbReference>
<protein>
    <submittedName>
        <fullName evidence="1">Uncharacterized protein</fullName>
    </submittedName>
</protein>
<gene>
    <name evidence="1" type="ORF">GHI93_03045</name>
</gene>
<evidence type="ECO:0000313" key="2">
    <source>
        <dbReference type="Proteomes" id="UP000439550"/>
    </source>
</evidence>
<dbReference type="Proteomes" id="UP000439550">
    <property type="component" value="Unassembled WGS sequence"/>
</dbReference>
<reference evidence="1 2" key="1">
    <citation type="submission" date="2019-10" db="EMBL/GenBank/DDBJ databases">
        <authorList>
            <person name="Dong K."/>
        </authorList>
    </citation>
    <scope>NUCLEOTIDE SEQUENCE [LARGE SCALE GENOMIC DNA]</scope>
    <source>
        <strain evidence="1 2">DSM 28960</strain>
    </source>
</reference>
<organism evidence="1 2">
    <name type="scientific">Lactococcus hircilactis</name>
    <dbReference type="NCBI Taxonomy" id="1494462"/>
    <lineage>
        <taxon>Bacteria</taxon>
        <taxon>Bacillati</taxon>
        <taxon>Bacillota</taxon>
        <taxon>Bacilli</taxon>
        <taxon>Lactobacillales</taxon>
        <taxon>Streptococcaceae</taxon>
        <taxon>Lactococcus</taxon>
    </lineage>
</organism>
<proteinExistence type="predicted"/>
<keyword evidence="2" id="KW-1185">Reference proteome</keyword>